<dbReference type="SUPFAM" id="SSF56112">
    <property type="entry name" value="Protein kinase-like (PK-like)"/>
    <property type="match status" value="1"/>
</dbReference>
<dbReference type="Pfam" id="PF02958">
    <property type="entry name" value="EcKL"/>
    <property type="match status" value="1"/>
</dbReference>
<keyword evidence="2" id="KW-1185">Reference proteome</keyword>
<dbReference type="InterPro" id="IPR011009">
    <property type="entry name" value="Kinase-like_dom_sf"/>
</dbReference>
<comment type="caution">
    <text evidence="1">The sequence shown here is derived from an EMBL/GenBank/DDBJ whole genome shotgun (WGS) entry which is preliminary data.</text>
</comment>
<dbReference type="InterPro" id="IPR004119">
    <property type="entry name" value="EcKL"/>
</dbReference>
<gene>
    <name evidence="1" type="ORF">L9F63_014330</name>
</gene>
<dbReference type="EMBL" id="JASPKZ010003062">
    <property type="protein sequence ID" value="KAJ9594253.1"/>
    <property type="molecule type" value="Genomic_DNA"/>
</dbReference>
<reference evidence="1" key="2">
    <citation type="submission" date="2023-05" db="EMBL/GenBank/DDBJ databases">
        <authorList>
            <person name="Fouks B."/>
        </authorList>
    </citation>
    <scope>NUCLEOTIDE SEQUENCE</scope>
    <source>
        <strain evidence="1">Stay&amp;Tobe</strain>
        <tissue evidence="1">Testes</tissue>
    </source>
</reference>
<accession>A0AAD8EL34</accession>
<dbReference type="AlphaFoldDB" id="A0AAD8EL34"/>
<reference evidence="1" key="1">
    <citation type="journal article" date="2023" name="IScience">
        <title>Live-bearing cockroach genome reveals convergent evolutionary mechanisms linked to viviparity in insects and beyond.</title>
        <authorList>
            <person name="Fouks B."/>
            <person name="Harrison M.C."/>
            <person name="Mikhailova A.A."/>
            <person name="Marchal E."/>
            <person name="English S."/>
            <person name="Carruthers M."/>
            <person name="Jennings E.C."/>
            <person name="Chiamaka E.L."/>
            <person name="Frigard R.A."/>
            <person name="Pippel M."/>
            <person name="Attardo G.M."/>
            <person name="Benoit J.B."/>
            <person name="Bornberg-Bauer E."/>
            <person name="Tobe S.S."/>
        </authorList>
    </citation>
    <scope>NUCLEOTIDE SEQUENCE</scope>
    <source>
        <strain evidence="1">Stay&amp;Tobe</strain>
    </source>
</reference>
<evidence type="ECO:0000313" key="2">
    <source>
        <dbReference type="Proteomes" id="UP001233999"/>
    </source>
</evidence>
<proteinExistence type="predicted"/>
<organism evidence="1 2">
    <name type="scientific">Diploptera punctata</name>
    <name type="common">Pacific beetle cockroach</name>
    <dbReference type="NCBI Taxonomy" id="6984"/>
    <lineage>
        <taxon>Eukaryota</taxon>
        <taxon>Metazoa</taxon>
        <taxon>Ecdysozoa</taxon>
        <taxon>Arthropoda</taxon>
        <taxon>Hexapoda</taxon>
        <taxon>Insecta</taxon>
        <taxon>Pterygota</taxon>
        <taxon>Neoptera</taxon>
        <taxon>Polyneoptera</taxon>
        <taxon>Dictyoptera</taxon>
        <taxon>Blattodea</taxon>
        <taxon>Blaberoidea</taxon>
        <taxon>Blaberidae</taxon>
        <taxon>Diplopterinae</taxon>
        <taxon>Diploptera</taxon>
    </lineage>
</organism>
<evidence type="ECO:0000313" key="1">
    <source>
        <dbReference type="EMBL" id="KAJ9594253.1"/>
    </source>
</evidence>
<feature type="non-terminal residue" evidence="1">
    <location>
        <position position="227"/>
    </location>
</feature>
<dbReference type="PANTHER" id="PTHR11012:SF47">
    <property type="entry name" value="GH22833P"/>
    <property type="match status" value="1"/>
</dbReference>
<dbReference type="PANTHER" id="PTHR11012">
    <property type="entry name" value="PROTEIN KINASE-LIKE DOMAIN-CONTAINING"/>
    <property type="match status" value="1"/>
</dbReference>
<dbReference type="Proteomes" id="UP001233999">
    <property type="component" value="Unassembled WGS sequence"/>
</dbReference>
<sequence>MDQEDKQFLQQVLTSAEDDYTIVITNIEASPCCKDGENYMALVSRVKLTGTRGQNKQESSWSVVTKKQPASLARREMFRCGPVFRNETAVYKTVIPTFQRFFNNKVPFPFPKCLHADHNIRNDLIVLEDLGTAGFSMTNRIQGLDFDHCQLVLRGLASFHAMSLALKVIDLNAFMKARDSTKEVIYIEEARKLFSVSMENSLKMATESLSNKDGTFDVALKTLDRFK</sequence>
<protein>
    <submittedName>
        <fullName evidence="1">Uncharacterized protein</fullName>
    </submittedName>
</protein>
<name>A0AAD8EL34_DIPPU</name>